<accession>A0A2D3FAM6</accession>
<name>A0A2D3FAM6_9CAUD</name>
<evidence type="ECO:0000313" key="2">
    <source>
        <dbReference type="Proteomes" id="UP000262103"/>
    </source>
</evidence>
<keyword evidence="2" id="KW-1185">Reference proteome</keyword>
<dbReference type="RefSeq" id="YP_009639624.1">
    <property type="nucleotide sequence ID" value="NC_042353.1"/>
</dbReference>
<protein>
    <submittedName>
        <fullName evidence="1">Uncharacterized protein</fullName>
    </submittedName>
</protein>
<evidence type="ECO:0000313" key="1">
    <source>
        <dbReference type="EMBL" id="ATU47056.1"/>
    </source>
</evidence>
<dbReference type="EMBL" id="MF629150">
    <property type="protein sequence ID" value="ATU47056.1"/>
    <property type="molecule type" value="Genomic_DNA"/>
</dbReference>
<organism evidence="1 2">
    <name type="scientific">Salinibacter phage SRUTV-1</name>
    <dbReference type="NCBI Taxonomy" id="2684227"/>
    <lineage>
        <taxon>Viruses</taxon>
        <taxon>Duplodnaviria</taxon>
        <taxon>Heunggongvirae</taxon>
        <taxon>Uroviricota</taxon>
        <taxon>Caudoviricetes</taxon>
        <taxon>Kairosalinivirus</taxon>
        <taxon>Kairosalinivirus SRUTV1</taxon>
    </lineage>
</organism>
<dbReference type="KEGG" id="vg:40236422"/>
<dbReference type="GeneID" id="40236422"/>
<reference evidence="1 2" key="1">
    <citation type="journal article" date="2018" name="ISME J.">
        <title>Characterization of ecologically diverse viruses infecting co-occurring strains of cosmopolitan hyperhalophilic Bacteroidetes.</title>
        <authorList>
            <person name="Villamor J."/>
            <person name="Ramos-Barbero M.D."/>
            <person name="Gonzalez-Torres P."/>
            <person name="Gabaldon T."/>
            <person name="Rossello-Mora R."/>
            <person name="Meseguer I."/>
            <person name="Martinez-Garcia M."/>
            <person name="Santos F."/>
            <person name="Anton J."/>
        </authorList>
    </citation>
    <scope>NUCLEOTIDE SEQUENCE [LARGE SCALE GENOMIC DNA]</scope>
    <source>
        <strain evidence="1">SRUTV-1</strain>
    </source>
</reference>
<dbReference type="Proteomes" id="UP000262103">
    <property type="component" value="Segment"/>
</dbReference>
<sequence length="65" mass="7533">MMTEFGRGERVEIVKGGPLRERTGTVMLADPYHLMYCVELDSPVNGRRLVILHESDMMQEVFFDE</sequence>
<proteinExistence type="predicted"/>